<dbReference type="Gene3D" id="3.10.450.50">
    <property type="match status" value="1"/>
</dbReference>
<comment type="similarity">
    <text evidence="5">Belongs to the PhyH family.</text>
</comment>
<keyword evidence="18" id="KW-0472">Membrane</keyword>
<evidence type="ECO:0000256" key="20">
    <source>
        <dbReference type="ARBA" id="ARBA00034809"/>
    </source>
</evidence>
<dbReference type="SUPFAM" id="SSF81321">
    <property type="entry name" value="Family A G protein-coupled receptor-like"/>
    <property type="match status" value="1"/>
</dbReference>
<dbReference type="SUPFAM" id="SSF54427">
    <property type="entry name" value="NTF2-like"/>
    <property type="match status" value="1"/>
</dbReference>
<keyword evidence="17" id="KW-0406">Ion transport</keyword>
<dbReference type="SUPFAM" id="SSF51197">
    <property type="entry name" value="Clavaminate synthase-like"/>
    <property type="match status" value="3"/>
</dbReference>
<evidence type="ECO:0000256" key="3">
    <source>
        <dbReference type="ARBA" id="ARBA00004651"/>
    </source>
</evidence>
<evidence type="ECO:0000256" key="15">
    <source>
        <dbReference type="ARBA" id="ARBA00023002"/>
    </source>
</evidence>
<dbReference type="InterPro" id="IPR004878">
    <property type="entry name" value="Otopetrin"/>
</dbReference>
<evidence type="ECO:0000313" key="23">
    <source>
        <dbReference type="EnsemblMetazoa" id="PPA05846.1"/>
    </source>
</evidence>
<comment type="pathway">
    <text evidence="4">Lipid metabolism; fatty acid metabolism.</text>
</comment>
<keyword evidence="7" id="KW-0813">Transport</keyword>
<evidence type="ECO:0000256" key="2">
    <source>
        <dbReference type="ARBA" id="ARBA00001962"/>
    </source>
</evidence>
<dbReference type="GO" id="GO:0046872">
    <property type="term" value="F:metal ion binding"/>
    <property type="evidence" value="ECO:0007669"/>
    <property type="project" value="UniProtKB-KW"/>
</dbReference>
<keyword evidence="15" id="KW-0560">Oxidoreductase</keyword>
<dbReference type="EC" id="1.14.11.18" evidence="20"/>
<evidence type="ECO:0000256" key="6">
    <source>
        <dbReference type="ARBA" id="ARBA00006513"/>
    </source>
</evidence>
<keyword evidence="16" id="KW-0408">Iron</keyword>
<dbReference type="InterPro" id="IPR008775">
    <property type="entry name" value="Phytyl_CoA_dOase-like"/>
</dbReference>
<organism evidence="23 24">
    <name type="scientific">Pristionchus pacificus</name>
    <name type="common">Parasitic nematode worm</name>
    <dbReference type="NCBI Taxonomy" id="54126"/>
    <lineage>
        <taxon>Eukaryota</taxon>
        <taxon>Metazoa</taxon>
        <taxon>Ecdysozoa</taxon>
        <taxon>Nematoda</taxon>
        <taxon>Chromadorea</taxon>
        <taxon>Rhabditida</taxon>
        <taxon>Rhabditina</taxon>
        <taxon>Diplogasteromorpha</taxon>
        <taxon>Diplogasteroidea</taxon>
        <taxon>Neodiplogasteridae</taxon>
        <taxon>Pristionchus</taxon>
    </lineage>
</organism>
<dbReference type="Gene3D" id="2.60.120.620">
    <property type="entry name" value="q2cbj1_9rhob like domain"/>
    <property type="match status" value="3"/>
</dbReference>
<evidence type="ECO:0000256" key="21">
    <source>
        <dbReference type="ARBA" id="ARBA00034921"/>
    </source>
</evidence>
<dbReference type="Pfam" id="PF14534">
    <property type="entry name" value="DUF4440"/>
    <property type="match status" value="1"/>
</dbReference>
<reference evidence="23" key="2">
    <citation type="submission" date="2022-06" db="UniProtKB">
        <authorList>
            <consortium name="EnsemblMetazoa"/>
        </authorList>
    </citation>
    <scope>IDENTIFICATION</scope>
    <source>
        <strain evidence="23">PS312</strain>
    </source>
</reference>
<comment type="subcellular location">
    <subcellularLocation>
        <location evidence="3">Cell membrane</location>
        <topology evidence="3">Multi-pass membrane protein</topology>
    </subcellularLocation>
</comment>
<dbReference type="InterPro" id="IPR047128">
    <property type="entry name" value="PhyH"/>
</dbReference>
<evidence type="ECO:0000256" key="7">
    <source>
        <dbReference type="ARBA" id="ARBA00022448"/>
    </source>
</evidence>
<keyword evidence="13" id="KW-0223">Dioxygenase</keyword>
<keyword evidence="10" id="KW-0479">Metal-binding</keyword>
<keyword evidence="11" id="KW-0375">Hydrogen ion transport</keyword>
<dbReference type="Pfam" id="PF05721">
    <property type="entry name" value="PhyH"/>
    <property type="match status" value="3"/>
</dbReference>
<dbReference type="GO" id="GO:0005886">
    <property type="term" value="C:plasma membrane"/>
    <property type="evidence" value="ECO:0007669"/>
    <property type="project" value="UniProtKB-SubCell"/>
</dbReference>
<dbReference type="Proteomes" id="UP000005239">
    <property type="component" value="Unassembled WGS sequence"/>
</dbReference>
<evidence type="ECO:0000256" key="4">
    <source>
        <dbReference type="ARBA" id="ARBA00004872"/>
    </source>
</evidence>
<keyword evidence="9" id="KW-0812">Transmembrane</keyword>
<evidence type="ECO:0000256" key="18">
    <source>
        <dbReference type="ARBA" id="ARBA00023136"/>
    </source>
</evidence>
<dbReference type="PANTHER" id="PTHR21308">
    <property type="entry name" value="PHYTANOYL-COA ALPHA-HYDROXYLASE"/>
    <property type="match status" value="1"/>
</dbReference>
<dbReference type="GO" id="GO:0001561">
    <property type="term" value="P:fatty acid alpha-oxidation"/>
    <property type="evidence" value="ECO:0000318"/>
    <property type="project" value="GO_Central"/>
</dbReference>
<protein>
    <recommendedName>
        <fullName evidence="20">phytanoyl-CoA dioxygenase</fullName>
        <ecNumber evidence="20">1.14.11.18</ecNumber>
    </recommendedName>
    <alternativeName>
        <fullName evidence="21">Phytanic acid oxidase</fullName>
    </alternativeName>
    <alternativeName>
        <fullName evidence="22">Phytanoyl-CoA alpha-hydroxylase</fullName>
    </alternativeName>
</protein>
<evidence type="ECO:0000256" key="8">
    <source>
        <dbReference type="ARBA" id="ARBA00022475"/>
    </source>
</evidence>
<dbReference type="GO" id="GO:0015252">
    <property type="term" value="F:proton channel activity"/>
    <property type="evidence" value="ECO:0007669"/>
    <property type="project" value="InterPro"/>
</dbReference>
<dbReference type="GO" id="GO:0005777">
    <property type="term" value="C:peroxisome"/>
    <property type="evidence" value="ECO:0007669"/>
    <property type="project" value="UniProtKB-ARBA"/>
</dbReference>
<comment type="cofactor">
    <cofactor evidence="1">
        <name>L-ascorbate</name>
        <dbReference type="ChEBI" id="CHEBI:38290"/>
    </cofactor>
</comment>
<evidence type="ECO:0000313" key="24">
    <source>
        <dbReference type="Proteomes" id="UP000005239"/>
    </source>
</evidence>
<evidence type="ECO:0000256" key="12">
    <source>
        <dbReference type="ARBA" id="ARBA00022896"/>
    </source>
</evidence>
<keyword evidence="19" id="KW-0407">Ion channel</keyword>
<evidence type="ECO:0000256" key="19">
    <source>
        <dbReference type="ARBA" id="ARBA00023303"/>
    </source>
</evidence>
<dbReference type="CDD" id="cd00637">
    <property type="entry name" value="7tm_classA_rhodopsin-like"/>
    <property type="match status" value="1"/>
</dbReference>
<evidence type="ECO:0000256" key="1">
    <source>
        <dbReference type="ARBA" id="ARBA00001961"/>
    </source>
</evidence>
<comment type="cofactor">
    <cofactor evidence="2">
        <name>Fe cation</name>
        <dbReference type="ChEBI" id="CHEBI:24875"/>
    </cofactor>
</comment>
<keyword evidence="12" id="KW-0847">Vitamin C</keyword>
<dbReference type="Pfam" id="PF03189">
    <property type="entry name" value="Otopetrin"/>
    <property type="match status" value="1"/>
</dbReference>
<dbReference type="OrthoDB" id="6429739at2759"/>
<dbReference type="InterPro" id="IPR017452">
    <property type="entry name" value="GPCR_Rhodpsn_7TM"/>
</dbReference>
<dbReference type="GO" id="GO:0031418">
    <property type="term" value="F:L-ascorbic acid binding"/>
    <property type="evidence" value="ECO:0007669"/>
    <property type="project" value="UniProtKB-KW"/>
</dbReference>
<dbReference type="PROSITE" id="PS50262">
    <property type="entry name" value="G_PROTEIN_RECEP_F1_2"/>
    <property type="match status" value="1"/>
</dbReference>
<dbReference type="InterPro" id="IPR019422">
    <property type="entry name" value="7TM_GPCR_serpentine_rcpt_Srh"/>
</dbReference>
<dbReference type="EnsemblMetazoa" id="PPA05846.1">
    <property type="protein sequence ID" value="PPA05846.1"/>
    <property type="gene ID" value="WBGene00095400"/>
</dbReference>
<evidence type="ECO:0000256" key="9">
    <source>
        <dbReference type="ARBA" id="ARBA00022692"/>
    </source>
</evidence>
<dbReference type="InterPro" id="IPR032710">
    <property type="entry name" value="NTF2-like_dom_sf"/>
</dbReference>
<keyword evidence="14" id="KW-1133">Transmembrane helix</keyword>
<evidence type="ECO:0000256" key="17">
    <source>
        <dbReference type="ARBA" id="ARBA00023065"/>
    </source>
</evidence>
<accession>A0A2A6C380</accession>
<evidence type="ECO:0000256" key="10">
    <source>
        <dbReference type="ARBA" id="ARBA00022723"/>
    </source>
</evidence>
<keyword evidence="8" id="KW-1003">Cell membrane</keyword>
<dbReference type="FunFam" id="2.60.120.620:FF:000012">
    <property type="entry name" value="Phytanoyl-CoA dioxygenase, peroxisomal"/>
    <property type="match status" value="1"/>
</dbReference>
<dbReference type="GO" id="GO:0048244">
    <property type="term" value="F:phytanoyl-CoA dioxygenase activity"/>
    <property type="evidence" value="ECO:0000318"/>
    <property type="project" value="GO_Central"/>
</dbReference>
<evidence type="ECO:0000256" key="16">
    <source>
        <dbReference type="ARBA" id="ARBA00023004"/>
    </source>
</evidence>
<dbReference type="Gene3D" id="1.20.1070.10">
    <property type="entry name" value="Rhodopsin 7-helix transmembrane proteins"/>
    <property type="match status" value="1"/>
</dbReference>
<evidence type="ECO:0000256" key="14">
    <source>
        <dbReference type="ARBA" id="ARBA00022989"/>
    </source>
</evidence>
<evidence type="ECO:0000256" key="13">
    <source>
        <dbReference type="ARBA" id="ARBA00022964"/>
    </source>
</evidence>
<gene>
    <name evidence="23" type="primary">WBGene00095400</name>
</gene>
<dbReference type="Pfam" id="PF10318">
    <property type="entry name" value="7TM_GPCR_Srh"/>
    <property type="match status" value="1"/>
</dbReference>
<dbReference type="PANTHER" id="PTHR21308:SF1">
    <property type="entry name" value="PHYTANOYL-COA DIOXYGENASE, PEROXISOMAL"/>
    <property type="match status" value="1"/>
</dbReference>
<accession>A0A8R1YB90</accession>
<comment type="similarity">
    <text evidence="6">Belongs to the otopetrin family.</text>
</comment>
<sequence>MYLTNLCARYKIKFTFMTILITPHVMDDQGPSKNFKQLRIDRPIIEEEIEEEKDSDSIEAIKAQNSENDTFEQEHGKKFSISGFGDEIDGKTSTGTLSPSNSIHPIQAVHPILMHTSPSAISFSTVMSASPPHTPNPYSKAKNRLRFNIEDDKDSVSTYDGPRRMKSILSDRDLLRLKSLKSTRRHNRDKKTIVLKEEEEEEIEEPPKPNEDMVAANAHHHEEKPPVDWVKSKEARGAFVQYLCFLYALLAIFFLVVEESTDEILTDFFPSGIIFHFYMYGVAIIFIVYVNLFVIHPPWFNRILYYLADKGWWKNAESYIIMPASHNAEPVSTLYLRMGTLLFGCAGVVLHGLELYLLFAGKVKISFVGLAVAENIFGIVFTFSQMYFMNVNFKLLVQSSQNICRFGFMHCFATNLYIWYRFAAAKTVKSKKKQVTKEQKKLAAYSSAAYASAEKKEYVYSDSSVGSSEEFLKSNSTSGNGVADTASDVLTRVVDYMTTTLSPVRNTSMTSSTYLITTTLASTNSTVAEEPLVKSTVASLEFFGDFAGFLNTCLIEYSLIGAAVMFVFWTHLDPSVPQHLHEKKRGVRVDFTASLTGLYLGVVIFVLGAVICGVYSALYADCNDYAYLLFGIYELVCFTCCIIAVMAAVIFMRSLVLAGHRHGEDVDFLLLYVAFCGEVIWCSAELSRFIDVGGDGFIFAVTLVRLTHVFSQTWFILMACKLELSSCTKIAAMRGRQCVTFMLVTNVTLFFFHIYESMTEGFGYVSASSSNHTYVKLLAGPIIAFYRFHCSVCLAEVWKKTFSRPKAHSHHSTEDIHSSPTSPISPVKESDVHALIMHNGNHHLDLPLEKALVVLIRTSGFIFIIVNILVAVLILTDPDPRGKAYRRFLLQLQGIEIAIFWQVVNSYFSCVYHRRNVSRTLIFSPLGVVFVILDGGRRFYLYRSNCLGGFFALLVSFYFKIILPRRFVMNSALQWVMGKTTYLVISRNPTIFAVIGVTLGWAAVMACLIAAMISELLLEIKNGMVHASAATKKYHIRAVFSLVFQGLVPALVYIVPICCEILIFAYAVIVGYEVCTDNAAASTISAILFSLIFTHTFAHSVTVLACAPPYRQAIASLAHRLIFSIVNIFVVSLIIMDRDPRGNVYRRFLVILQVSSTIFDAFCNAYAPIVQINYRLIYSSSFLSSHIDMALFLAIELTLFWQIVNAYFSCVNHRRNVSVSDYDAHKITILPPSKRFRYFGWLLTFGTSMGRRQNNIHGNSSKPHNFHSNWRFVEKPSWMGIHHYSDHLRNDFRIIDGDKKRNDQCSATKRYQKRAVFSLVFQGIVPSLVYIVPIASELLIYAYALIEGYDVCTDNAAASAISALLFSLIFTHTFAHSVTVLACSPAYQRFSYLYLHSHIIRVFIPVIGGTLFTFLSVVGVLINCIVLYAIFKGRLLFKGQSSSVYIFSVSSIGMDNLMILIHIIYLIPSIYSQTWLFEGGMDAVPVVLFSFVFMYCWYYTTLSHILISTTRLFAIVNWRNNSLTNERTVVLVVLVHVLSFGGAVFSQFLSPCCKLSFSYEIYSYLYETIPGIPNYSNNIIDLPFNTFSSVCSLVCYTAIILYMRWIGRAVTGEVAFKRRHQEYVYVLDVKYAMQFASMAAFYSISWLSFRILPPLVGNSPSSGWLYGITTLFVLLNSWSNAFVYLVNNAEAIIRTSRFLNSLVSFTSLAVAFRLSSVINQSSLAVIPPSTMQTLGEGVLNWNTDGRVLTRDQKQHYEKYGFIVIKNCIPQYELERYKNRFQEICEAPKGNFPDMTIMRDVSIAKSEFKAGEKAITKLQDFQNDEVLFDYCRYPAVVDTIKDLIGVPTSNLTAMHTMLINKPPDTGSLTSRHPMHQDLHYFPFRPADFISCAWTAMEVVNRANGCLVVVPGTHKGHLLPHTYPKWEGGVNKAYHGIQDYDPSMPRTHVEMEAGDTVFFHPLLIHGSGANKTEGFRKAISCHYANADICKYIDIRGTTQEELSLEIADIARKKMERAGLDAESVKTIELDYADIWRARARAVNGSHDTPSMGELGGGVIEWQKDGIALTAEQKRFYEHNGYVIVRKCVPQREIDRYLDRFHVVDVVKDLIGTPKSNLCAMHTMLINKPPDTGSLTSRHPLHQDLQYFPFRPADFITCAWTAMQTVNRANGCLVVVPGTHKGPLHPHVYPDWKVRNQAYHGIQDFDPSMPRTYVEMEAGDTVFFHPLIIHGSGANKTDGYRRAISCHYANDDLCRYHEDKTTSQEETDKDVMKILDAKIKKLGLDLNPDELDYSFIWRIRSRAYICNADRSEFPSMTVMRDVTFAKDGDDTKDVDKVNKIQHWQDDPVLFDYCKSSEFLHDRRLLVGFSSRHPLHQVEYIDYSLMNFILFQDMEYFPFRPSDFIVCTWTAMQTVNRFVSLHFLPPLTIPVPMAVWSSFRDRTKVHFIHTSIQIGAYVLHRILLANNKAYLGIHDFDPSMPRTYAEMEAGDTIFFNPNIIHGSGTNKTNGYRRAISCHNDDHCRYSYEKTPSQEQTAKDVHELMVIRFSKSIIEKIMTIRRAGLDFKPEDLDYTTPWRMHARPINDFSELYDELIKLTTENFNTGNLDALLANYDEHAVIVDKISGKVGYGEEQIRALLQPELGRLEFKQSHKEVIPLAGDRFYTNCQYENTIRATGHVVKGSFQEIWAKRGDQWKVIFVTYDQKTDLEK</sequence>
<evidence type="ECO:0000256" key="22">
    <source>
        <dbReference type="ARBA" id="ARBA00034924"/>
    </source>
</evidence>
<reference evidence="24" key="1">
    <citation type="journal article" date="2008" name="Nat. Genet.">
        <title>The Pristionchus pacificus genome provides a unique perspective on nematode lifestyle and parasitism.</title>
        <authorList>
            <person name="Dieterich C."/>
            <person name="Clifton S.W."/>
            <person name="Schuster L.N."/>
            <person name="Chinwalla A."/>
            <person name="Delehaunty K."/>
            <person name="Dinkelacker I."/>
            <person name="Fulton L."/>
            <person name="Fulton R."/>
            <person name="Godfrey J."/>
            <person name="Minx P."/>
            <person name="Mitreva M."/>
            <person name="Roeseler W."/>
            <person name="Tian H."/>
            <person name="Witte H."/>
            <person name="Yang S.P."/>
            <person name="Wilson R.K."/>
            <person name="Sommer R.J."/>
        </authorList>
    </citation>
    <scope>NUCLEOTIDE SEQUENCE [LARGE SCALE GENOMIC DNA]</scope>
    <source>
        <strain evidence="24">PS312</strain>
    </source>
</reference>
<keyword evidence="24" id="KW-1185">Reference proteome</keyword>
<evidence type="ECO:0000256" key="11">
    <source>
        <dbReference type="ARBA" id="ARBA00022781"/>
    </source>
</evidence>
<name>A0A2A6C380_PRIPA</name>
<dbReference type="InterPro" id="IPR027843">
    <property type="entry name" value="DUF4440"/>
</dbReference>
<evidence type="ECO:0000256" key="5">
    <source>
        <dbReference type="ARBA" id="ARBA00005830"/>
    </source>
</evidence>
<proteinExistence type="inferred from homology"/>